<dbReference type="EMBL" id="JAHKKG010000004">
    <property type="protein sequence ID" value="MBU2664613.1"/>
    <property type="molecule type" value="Genomic_DNA"/>
</dbReference>
<dbReference type="InterPro" id="IPR011335">
    <property type="entry name" value="Restrct_endonuc-II-like"/>
</dbReference>
<comment type="caution">
    <text evidence="2">The sequence shown here is derived from an EMBL/GenBank/DDBJ whole genome shotgun (WGS) entry which is preliminary data.</text>
</comment>
<sequence length="187" mass="20368">MTDAKLDHPAPYTEAEYFALGVTDARIELIDGSLWSSPSPGMPHQGICWQVLTALLPGARAAGLRGVMTINLRLGPERVLNPDVVVGQWDRLGLFAEASGIALVAEVGSPHTTCVDRLLKRHLYAAAGIDWYLLVEPALPDWATVTVRLLHREGDQYVEAAVAQPGETLVSAEPFPFEMHTTDLLDF</sequence>
<keyword evidence="2" id="KW-0378">Hydrolase</keyword>
<feature type="domain" description="Putative restriction endonuclease" evidence="1">
    <location>
        <begin position="16"/>
        <end position="179"/>
    </location>
</feature>
<dbReference type="PANTHER" id="PTHR35400:SF3">
    <property type="entry name" value="SLL1072 PROTEIN"/>
    <property type="match status" value="1"/>
</dbReference>
<evidence type="ECO:0000313" key="2">
    <source>
        <dbReference type="EMBL" id="MBU2664613.1"/>
    </source>
</evidence>
<dbReference type="Proteomes" id="UP001519654">
    <property type="component" value="Unassembled WGS sequence"/>
</dbReference>
<dbReference type="Gene3D" id="3.90.1570.10">
    <property type="entry name" value="tt1808, chain A"/>
    <property type="match status" value="1"/>
</dbReference>
<dbReference type="GO" id="GO:0004519">
    <property type="term" value="F:endonuclease activity"/>
    <property type="evidence" value="ECO:0007669"/>
    <property type="project" value="UniProtKB-KW"/>
</dbReference>
<proteinExistence type="predicted"/>
<reference evidence="2 3" key="1">
    <citation type="submission" date="2021-06" db="EMBL/GenBank/DDBJ databases">
        <title>Actinoplanes lichenicola sp. nov., and Actinoplanes ovalisporus sp. nov., isolated from lichen in Thailand.</title>
        <authorList>
            <person name="Saeng-In P."/>
            <person name="Kanchanasin P."/>
            <person name="Yuki M."/>
            <person name="Kudo T."/>
            <person name="Ohkuma M."/>
            <person name="Phongsopitanun W."/>
            <person name="Tanasupawat S."/>
        </authorList>
    </citation>
    <scope>NUCLEOTIDE SEQUENCE [LARGE SCALE GENOMIC DNA]</scope>
    <source>
        <strain evidence="2 3">NBRC 110975</strain>
    </source>
</reference>
<name>A0ABS5YMK5_9ACTN</name>
<evidence type="ECO:0000259" key="1">
    <source>
        <dbReference type="Pfam" id="PF05685"/>
    </source>
</evidence>
<protein>
    <submittedName>
        <fullName evidence="2">Uma2 family endonuclease</fullName>
    </submittedName>
</protein>
<dbReference type="Pfam" id="PF05685">
    <property type="entry name" value="Uma2"/>
    <property type="match status" value="1"/>
</dbReference>
<gene>
    <name evidence="2" type="ORF">KOI35_14010</name>
</gene>
<accession>A0ABS5YMK5</accession>
<evidence type="ECO:0000313" key="3">
    <source>
        <dbReference type="Proteomes" id="UP001519654"/>
    </source>
</evidence>
<dbReference type="InterPro" id="IPR012296">
    <property type="entry name" value="Nuclease_put_TT1808"/>
</dbReference>
<dbReference type="RefSeq" id="WP_215787379.1">
    <property type="nucleotide sequence ID" value="NZ_JAHKKG010000004.1"/>
</dbReference>
<keyword evidence="2" id="KW-0540">Nuclease</keyword>
<dbReference type="CDD" id="cd06260">
    <property type="entry name" value="DUF820-like"/>
    <property type="match status" value="1"/>
</dbReference>
<dbReference type="SUPFAM" id="SSF52980">
    <property type="entry name" value="Restriction endonuclease-like"/>
    <property type="match status" value="1"/>
</dbReference>
<keyword evidence="2" id="KW-0255">Endonuclease</keyword>
<dbReference type="PANTHER" id="PTHR35400">
    <property type="entry name" value="SLR1083 PROTEIN"/>
    <property type="match status" value="1"/>
</dbReference>
<keyword evidence="3" id="KW-1185">Reference proteome</keyword>
<organism evidence="2 3">
    <name type="scientific">Paractinoplanes bogorensis</name>
    <dbReference type="NCBI Taxonomy" id="1610840"/>
    <lineage>
        <taxon>Bacteria</taxon>
        <taxon>Bacillati</taxon>
        <taxon>Actinomycetota</taxon>
        <taxon>Actinomycetes</taxon>
        <taxon>Micromonosporales</taxon>
        <taxon>Micromonosporaceae</taxon>
        <taxon>Paractinoplanes</taxon>
    </lineage>
</organism>
<dbReference type="InterPro" id="IPR008538">
    <property type="entry name" value="Uma2"/>
</dbReference>